<proteinExistence type="predicted"/>
<dbReference type="Proteomes" id="UP000236290">
    <property type="component" value="Unassembled WGS sequence"/>
</dbReference>
<comment type="caution">
    <text evidence="1">The sequence shown here is derived from an EMBL/GenBank/DDBJ whole genome shotgun (WGS) entry which is preliminary data.</text>
</comment>
<sequence length="571" mass="64167">MATPESSPMPHPAEVPPAIPYLDHLPVELVELICSRILVDKKAMSKSAVSQQFTQCSKTLARLSLTSKRYHQIARPYLYSQLNIVQNDKTWLPLFMTLLWRKPDLRLLIKEVNIPCLPKTFSVDPDTTGPILNDIASNFCLTPLPSWNPKDCLTGCSGNREPCEHIRRVLVLLVYLTPNVKCWSVVFPHDVHFTEVARATWRAEDLIRADPSDPRALTSLQHLWAPGAQPFPFATDFSAQEAGLQLAGWLVPTLQTLRVRNAGIYRPLYPGVKLDNMKEIVIDFGLITEKGLFTLVGACKVLERFYFYSRGNHQFFPNSFGDRSSREGHPFEFSPRHIVPAFSHLKGTLRTLAINRWDGGRGETDHEITIDNDNEALYATSPAWRGSAADREMGSLKDFRVLETLKLDSTCLHHLIPGPPRQCIDLPEDHLTKRLPRSLRHLVLPGAPPEMLPAFHALASCAASEFPSLRLVEATASARDVRKRQTSWRKRKGPLSMRDKYSKFIKTDAWNSLDAKFADAGVQLIHVNSGNTSCFARDVLENAGLIGPESEDVYVGPQPFPRVDYILLTAI</sequence>
<organism evidence="1 2">
    <name type="scientific">Trichoderma harzianum</name>
    <name type="common">Hypocrea lixii</name>
    <dbReference type="NCBI Taxonomy" id="5544"/>
    <lineage>
        <taxon>Eukaryota</taxon>
        <taxon>Fungi</taxon>
        <taxon>Dikarya</taxon>
        <taxon>Ascomycota</taxon>
        <taxon>Pezizomycotina</taxon>
        <taxon>Sordariomycetes</taxon>
        <taxon>Hypocreomycetidae</taxon>
        <taxon>Hypocreales</taxon>
        <taxon>Hypocreaceae</taxon>
        <taxon>Trichoderma</taxon>
    </lineage>
</organism>
<gene>
    <name evidence="1" type="ORF">THARTR1_04990</name>
</gene>
<accession>A0A2K0U9J4</accession>
<dbReference type="EMBL" id="MTYI01000059">
    <property type="protein sequence ID" value="PNP54433.1"/>
    <property type="molecule type" value="Genomic_DNA"/>
</dbReference>
<evidence type="ECO:0000313" key="1">
    <source>
        <dbReference type="EMBL" id="PNP54433.1"/>
    </source>
</evidence>
<protein>
    <submittedName>
        <fullName evidence="1">Uncharacterized protein</fullName>
    </submittedName>
</protein>
<name>A0A2K0U9J4_TRIHA</name>
<dbReference type="OrthoDB" id="5139510at2759"/>
<reference evidence="1 2" key="1">
    <citation type="submission" date="2017-02" db="EMBL/GenBank/DDBJ databases">
        <title>Genomes of Trichoderma spp. with biocontrol activity.</title>
        <authorList>
            <person name="Gardiner D."/>
            <person name="Kazan K."/>
            <person name="Vos C."/>
            <person name="Harvey P."/>
        </authorList>
    </citation>
    <scope>NUCLEOTIDE SEQUENCE [LARGE SCALE GENOMIC DNA]</scope>
    <source>
        <strain evidence="1 2">Tr1</strain>
    </source>
</reference>
<dbReference type="AlphaFoldDB" id="A0A2K0U9J4"/>
<evidence type="ECO:0000313" key="2">
    <source>
        <dbReference type="Proteomes" id="UP000236290"/>
    </source>
</evidence>